<evidence type="ECO:0000256" key="8">
    <source>
        <dbReference type="ARBA" id="ARBA00022801"/>
    </source>
</evidence>
<evidence type="ECO:0000256" key="11">
    <source>
        <dbReference type="ARBA" id="ARBA00023204"/>
    </source>
</evidence>
<keyword evidence="7" id="KW-0227">DNA damage</keyword>
<dbReference type="GO" id="GO:0006310">
    <property type="term" value="P:DNA recombination"/>
    <property type="evidence" value="ECO:0007669"/>
    <property type="project" value="UniProtKB-KW"/>
</dbReference>
<evidence type="ECO:0000256" key="7">
    <source>
        <dbReference type="ARBA" id="ARBA00022763"/>
    </source>
</evidence>
<keyword evidence="6" id="KW-0255">Endonuclease</keyword>
<evidence type="ECO:0000256" key="13">
    <source>
        <dbReference type="ARBA" id="ARBA00029523"/>
    </source>
</evidence>
<proteinExistence type="inferred from homology"/>
<dbReference type="Gene3D" id="3.40.1350.10">
    <property type="match status" value="1"/>
</dbReference>
<evidence type="ECO:0000256" key="4">
    <source>
        <dbReference type="ARBA" id="ARBA00022722"/>
    </source>
</evidence>
<dbReference type="Pfam" id="PF03838">
    <property type="entry name" value="RecU"/>
    <property type="match status" value="1"/>
</dbReference>
<keyword evidence="3" id="KW-0963">Cytoplasm</keyword>
<dbReference type="EMBL" id="WBPI01000027">
    <property type="protein sequence ID" value="KAB2446563.1"/>
    <property type="molecule type" value="Genomic_DNA"/>
</dbReference>
<evidence type="ECO:0000313" key="15">
    <source>
        <dbReference type="Proteomes" id="UP000461739"/>
    </source>
</evidence>
<evidence type="ECO:0000256" key="6">
    <source>
        <dbReference type="ARBA" id="ARBA00022759"/>
    </source>
</evidence>
<evidence type="ECO:0000256" key="2">
    <source>
        <dbReference type="ARBA" id="ARBA00004496"/>
    </source>
</evidence>
<dbReference type="GO" id="GO:0004519">
    <property type="term" value="F:endonuclease activity"/>
    <property type="evidence" value="ECO:0007669"/>
    <property type="project" value="UniProtKB-KW"/>
</dbReference>
<accession>A0AAN6B591</accession>
<comment type="caution">
    <text evidence="14">The sequence shown here is derived from an EMBL/GenBank/DDBJ whole genome shotgun (WGS) entry which is preliminary data.</text>
</comment>
<comment type="similarity">
    <text evidence="12">Belongs to the RecU family.</text>
</comment>
<dbReference type="GO" id="GO:0005737">
    <property type="term" value="C:cytoplasm"/>
    <property type="evidence" value="ECO:0007669"/>
    <property type="project" value="UniProtKB-SubCell"/>
</dbReference>
<keyword evidence="10" id="KW-0233">DNA recombination</keyword>
<keyword evidence="4" id="KW-0540">Nuclease</keyword>
<dbReference type="InterPro" id="IPR011856">
    <property type="entry name" value="tRNA_endonuc-like_dom_sf"/>
</dbReference>
<dbReference type="GO" id="GO:0046872">
    <property type="term" value="F:metal ion binding"/>
    <property type="evidence" value="ECO:0007669"/>
    <property type="project" value="UniProtKB-KW"/>
</dbReference>
<dbReference type="InterPro" id="IPR011335">
    <property type="entry name" value="Restrct_endonuc-II-like"/>
</dbReference>
<keyword evidence="11" id="KW-0234">DNA repair</keyword>
<protein>
    <recommendedName>
        <fullName evidence="13">Holliday junction resolvase RecU</fullName>
    </recommendedName>
</protein>
<evidence type="ECO:0000256" key="9">
    <source>
        <dbReference type="ARBA" id="ARBA00022842"/>
    </source>
</evidence>
<sequence length="79" mass="9319">MAFDAKSTEKDTCFDLNYIKQHQLDYLEKSEKMGAICFFLIGLTISRKEDCTFRRISDTKKPIPCTLRNRFLFLNDICK</sequence>
<dbReference type="InterPro" id="IPR004612">
    <property type="entry name" value="Resolv_RecU"/>
</dbReference>
<evidence type="ECO:0000256" key="10">
    <source>
        <dbReference type="ARBA" id="ARBA00023172"/>
    </source>
</evidence>
<dbReference type="Proteomes" id="UP000461739">
    <property type="component" value="Unassembled WGS sequence"/>
</dbReference>
<keyword evidence="8" id="KW-0378">Hydrolase</keyword>
<dbReference type="GO" id="GO:0006281">
    <property type="term" value="P:DNA repair"/>
    <property type="evidence" value="ECO:0007669"/>
    <property type="project" value="UniProtKB-KW"/>
</dbReference>
<name>A0AAN6B591_BACCE</name>
<evidence type="ECO:0000256" key="3">
    <source>
        <dbReference type="ARBA" id="ARBA00022490"/>
    </source>
</evidence>
<keyword evidence="5" id="KW-0479">Metal-binding</keyword>
<evidence type="ECO:0000313" key="14">
    <source>
        <dbReference type="EMBL" id="KAB2446563.1"/>
    </source>
</evidence>
<evidence type="ECO:0000256" key="5">
    <source>
        <dbReference type="ARBA" id="ARBA00022723"/>
    </source>
</evidence>
<dbReference type="AlphaFoldDB" id="A0AAN6B591"/>
<dbReference type="SUPFAM" id="SSF52980">
    <property type="entry name" value="Restriction endonuclease-like"/>
    <property type="match status" value="1"/>
</dbReference>
<dbReference type="GO" id="GO:0003676">
    <property type="term" value="F:nucleic acid binding"/>
    <property type="evidence" value="ECO:0007669"/>
    <property type="project" value="InterPro"/>
</dbReference>
<reference evidence="14 15" key="1">
    <citation type="submission" date="2019-10" db="EMBL/GenBank/DDBJ databases">
        <title>Bacillus from the desert of Cuatro Cinegas, Coahuila.</title>
        <authorList>
            <person name="Olmedo-Alvarez G."/>
            <person name="Saldana S."/>
            <person name="Barcelo D."/>
        </authorList>
    </citation>
    <scope>NUCLEOTIDE SEQUENCE [LARGE SCALE GENOMIC DNA]</scope>
    <source>
        <strain evidence="14 15">CH316_11T</strain>
    </source>
</reference>
<evidence type="ECO:0000256" key="12">
    <source>
        <dbReference type="ARBA" id="ARBA00023447"/>
    </source>
</evidence>
<gene>
    <name evidence="14" type="ORF">F8165_30060</name>
</gene>
<dbReference type="GO" id="GO:0016787">
    <property type="term" value="F:hydrolase activity"/>
    <property type="evidence" value="ECO:0007669"/>
    <property type="project" value="UniProtKB-KW"/>
</dbReference>
<keyword evidence="9" id="KW-0460">Magnesium</keyword>
<organism evidence="14 15">
    <name type="scientific">Bacillus cereus</name>
    <dbReference type="NCBI Taxonomy" id="1396"/>
    <lineage>
        <taxon>Bacteria</taxon>
        <taxon>Bacillati</taxon>
        <taxon>Bacillota</taxon>
        <taxon>Bacilli</taxon>
        <taxon>Bacillales</taxon>
        <taxon>Bacillaceae</taxon>
        <taxon>Bacillus</taxon>
        <taxon>Bacillus cereus group</taxon>
    </lineage>
</organism>
<comment type="cofactor">
    <cofactor evidence="1">
        <name>Mg(2+)</name>
        <dbReference type="ChEBI" id="CHEBI:18420"/>
    </cofactor>
</comment>
<evidence type="ECO:0000256" key="1">
    <source>
        <dbReference type="ARBA" id="ARBA00001946"/>
    </source>
</evidence>
<comment type="subcellular location">
    <subcellularLocation>
        <location evidence="2">Cytoplasm</location>
    </subcellularLocation>
</comment>